<dbReference type="InterPro" id="IPR000618">
    <property type="entry name" value="Insect_cuticle"/>
</dbReference>
<dbReference type="PROSITE" id="PS51155">
    <property type="entry name" value="CHIT_BIND_RR_2"/>
    <property type="match status" value="1"/>
</dbReference>
<evidence type="ECO:0000256" key="3">
    <source>
        <dbReference type="PROSITE-ProRule" id="PRU00497"/>
    </source>
</evidence>
<dbReference type="Pfam" id="PF00379">
    <property type="entry name" value="Chitin_bind_4"/>
    <property type="match status" value="1"/>
</dbReference>
<dbReference type="PROSITE" id="PS00233">
    <property type="entry name" value="CHIT_BIND_RR_1"/>
    <property type="match status" value="1"/>
</dbReference>
<dbReference type="EMBL" id="CAJHNJ030000033">
    <property type="protein sequence ID" value="CAG9127104.1"/>
    <property type="molecule type" value="Genomic_DNA"/>
</dbReference>
<dbReference type="Proteomes" id="UP000653454">
    <property type="component" value="Unassembled WGS sequence"/>
</dbReference>
<evidence type="ECO:0000313" key="6">
    <source>
        <dbReference type="Proteomes" id="UP000653454"/>
    </source>
</evidence>
<accession>A0A8S4FIK2</accession>
<keyword evidence="1 3" id="KW-0193">Cuticle</keyword>
<name>A0A8S4FIK2_PLUXY</name>
<dbReference type="PANTHER" id="PTHR10380">
    <property type="entry name" value="CUTICLE PROTEIN"/>
    <property type="match status" value="1"/>
</dbReference>
<protein>
    <submittedName>
        <fullName evidence="5">(diamondback moth) hypothetical protein</fullName>
    </submittedName>
</protein>
<dbReference type="InterPro" id="IPR050468">
    <property type="entry name" value="Cuticle_Struct_Prot"/>
</dbReference>
<dbReference type="GO" id="GO:0008010">
    <property type="term" value="F:structural constituent of chitin-based larval cuticle"/>
    <property type="evidence" value="ECO:0007669"/>
    <property type="project" value="TreeGrafter"/>
</dbReference>
<dbReference type="GO" id="GO:0062129">
    <property type="term" value="C:chitin-based extracellular matrix"/>
    <property type="evidence" value="ECO:0007669"/>
    <property type="project" value="TreeGrafter"/>
</dbReference>
<sequence length="214" mass="22788">MKFLVLALCVCAASAASFPSYNARATAYVTKPVAPVAYRTPTFAAVRQVARPVAPAYVQAVSSVEVPAPAPVVKSVTVEAAPALPVRSAAFASNAQVKNVNYNNEGEAVIVRSENEILPEGFNYAYETGNGIFAESSGTLKRVDNTEAVVVRGSYRYVAPDGTPVEVRYIADENGFQPEGNVLPVAPAIPDAIQRSLQYIAAHPAQVEQSYRKL</sequence>
<reference evidence="5" key="1">
    <citation type="submission" date="2020-11" db="EMBL/GenBank/DDBJ databases">
        <authorList>
            <person name="Whiteford S."/>
        </authorList>
    </citation>
    <scope>NUCLEOTIDE SEQUENCE</scope>
</reference>
<feature type="signal peptide" evidence="4">
    <location>
        <begin position="1"/>
        <end position="15"/>
    </location>
</feature>
<gene>
    <name evidence="5" type="ORF">PLXY2_LOCUS8821</name>
</gene>
<dbReference type="PRINTS" id="PR00947">
    <property type="entry name" value="CUTICLE"/>
</dbReference>
<evidence type="ECO:0000256" key="4">
    <source>
        <dbReference type="SAM" id="SignalP"/>
    </source>
</evidence>
<evidence type="ECO:0000256" key="1">
    <source>
        <dbReference type="ARBA" id="ARBA00022460"/>
    </source>
</evidence>
<dbReference type="AlphaFoldDB" id="A0A8S4FIK2"/>
<proteinExistence type="predicted"/>
<keyword evidence="6" id="KW-1185">Reference proteome</keyword>
<dbReference type="PANTHER" id="PTHR10380:SF233">
    <property type="entry name" value="CUTICULAR PROTEIN 47EB-RELATED"/>
    <property type="match status" value="1"/>
</dbReference>
<feature type="chain" id="PRO_5035813415" evidence="4">
    <location>
        <begin position="16"/>
        <end position="214"/>
    </location>
</feature>
<evidence type="ECO:0000256" key="2">
    <source>
        <dbReference type="ARBA" id="ARBA00022729"/>
    </source>
</evidence>
<evidence type="ECO:0000313" key="5">
    <source>
        <dbReference type="EMBL" id="CAG9127104.1"/>
    </source>
</evidence>
<keyword evidence="2 4" id="KW-0732">Signal</keyword>
<organism evidence="5 6">
    <name type="scientific">Plutella xylostella</name>
    <name type="common">Diamondback moth</name>
    <name type="synonym">Plutella maculipennis</name>
    <dbReference type="NCBI Taxonomy" id="51655"/>
    <lineage>
        <taxon>Eukaryota</taxon>
        <taxon>Metazoa</taxon>
        <taxon>Ecdysozoa</taxon>
        <taxon>Arthropoda</taxon>
        <taxon>Hexapoda</taxon>
        <taxon>Insecta</taxon>
        <taxon>Pterygota</taxon>
        <taxon>Neoptera</taxon>
        <taxon>Endopterygota</taxon>
        <taxon>Lepidoptera</taxon>
        <taxon>Glossata</taxon>
        <taxon>Ditrysia</taxon>
        <taxon>Yponomeutoidea</taxon>
        <taxon>Plutellidae</taxon>
        <taxon>Plutella</taxon>
    </lineage>
</organism>
<dbReference type="InterPro" id="IPR031311">
    <property type="entry name" value="CHIT_BIND_RR_consensus"/>
</dbReference>
<comment type="caution">
    <text evidence="5">The sequence shown here is derived from an EMBL/GenBank/DDBJ whole genome shotgun (WGS) entry which is preliminary data.</text>
</comment>